<comment type="similarity">
    <text evidence="6">Belongs to the globin family.</text>
</comment>
<keyword evidence="5" id="KW-0408">Iron</keyword>
<evidence type="ECO:0000313" key="8">
    <source>
        <dbReference type="EMBL" id="KAH3706565.1"/>
    </source>
</evidence>
<evidence type="ECO:0000256" key="6">
    <source>
        <dbReference type="RuleBase" id="RU000356"/>
    </source>
</evidence>
<evidence type="ECO:0000256" key="3">
    <source>
        <dbReference type="ARBA" id="ARBA00022621"/>
    </source>
</evidence>
<evidence type="ECO:0000256" key="2">
    <source>
        <dbReference type="ARBA" id="ARBA00022617"/>
    </source>
</evidence>
<reference evidence="8" key="1">
    <citation type="journal article" date="2019" name="bioRxiv">
        <title>The Genome of the Zebra Mussel, Dreissena polymorpha: A Resource for Invasive Species Research.</title>
        <authorList>
            <person name="McCartney M.A."/>
            <person name="Auch B."/>
            <person name="Kono T."/>
            <person name="Mallez S."/>
            <person name="Zhang Y."/>
            <person name="Obille A."/>
            <person name="Becker A."/>
            <person name="Abrahante J.E."/>
            <person name="Garbe J."/>
            <person name="Badalamenti J.P."/>
            <person name="Herman A."/>
            <person name="Mangelson H."/>
            <person name="Liachko I."/>
            <person name="Sullivan S."/>
            <person name="Sone E.D."/>
            <person name="Koren S."/>
            <person name="Silverstein K.A.T."/>
            <person name="Beckman K.B."/>
            <person name="Gohl D.M."/>
        </authorList>
    </citation>
    <scope>NUCLEOTIDE SEQUENCE</scope>
    <source>
        <strain evidence="8">Duluth1</strain>
        <tissue evidence="8">Whole animal</tissue>
    </source>
</reference>
<dbReference type="Gene3D" id="1.10.490.10">
    <property type="entry name" value="Globins"/>
    <property type="match status" value="1"/>
</dbReference>
<dbReference type="AlphaFoldDB" id="A0A9D4BRN6"/>
<name>A0A9D4BRN6_DREPO</name>
<dbReference type="EMBL" id="JAIWYP010000014">
    <property type="protein sequence ID" value="KAH3706565.1"/>
    <property type="molecule type" value="Genomic_DNA"/>
</dbReference>
<dbReference type="GO" id="GO:0005344">
    <property type="term" value="F:oxygen carrier activity"/>
    <property type="evidence" value="ECO:0007669"/>
    <property type="project" value="UniProtKB-KW"/>
</dbReference>
<dbReference type="PANTHER" id="PTHR46458">
    <property type="entry name" value="BLR2807 PROTEIN"/>
    <property type="match status" value="1"/>
</dbReference>
<evidence type="ECO:0000313" key="9">
    <source>
        <dbReference type="Proteomes" id="UP000828390"/>
    </source>
</evidence>
<dbReference type="InterPro" id="IPR012292">
    <property type="entry name" value="Globin/Proto"/>
</dbReference>
<gene>
    <name evidence="8" type="ORF">DPMN_065952</name>
</gene>
<keyword evidence="9" id="KW-1185">Reference proteome</keyword>
<evidence type="ECO:0000259" key="7">
    <source>
        <dbReference type="PROSITE" id="PS01033"/>
    </source>
</evidence>
<keyword evidence="1 6" id="KW-0813">Transport</keyword>
<dbReference type="SUPFAM" id="SSF46458">
    <property type="entry name" value="Globin-like"/>
    <property type="match status" value="1"/>
</dbReference>
<dbReference type="Pfam" id="PF00042">
    <property type="entry name" value="Globin"/>
    <property type="match status" value="1"/>
</dbReference>
<dbReference type="CDD" id="cd01040">
    <property type="entry name" value="Mb-like"/>
    <property type="match status" value="1"/>
</dbReference>
<dbReference type="InterPro" id="IPR009050">
    <property type="entry name" value="Globin-like_sf"/>
</dbReference>
<accession>A0A9D4BRN6</accession>
<keyword evidence="2 6" id="KW-0349">Heme</keyword>
<comment type="caution">
    <text evidence="8">The sequence shown here is derived from an EMBL/GenBank/DDBJ whole genome shotgun (WGS) entry which is preliminary data.</text>
</comment>
<protein>
    <recommendedName>
        <fullName evidence="7">Globin domain-containing protein</fullName>
    </recommendedName>
</protein>
<dbReference type="InterPro" id="IPR050532">
    <property type="entry name" value="Globin-like_OT"/>
</dbReference>
<dbReference type="InterPro" id="IPR000971">
    <property type="entry name" value="Globin"/>
</dbReference>
<reference evidence="8" key="2">
    <citation type="submission" date="2020-11" db="EMBL/GenBank/DDBJ databases">
        <authorList>
            <person name="McCartney M.A."/>
            <person name="Auch B."/>
            <person name="Kono T."/>
            <person name="Mallez S."/>
            <person name="Becker A."/>
            <person name="Gohl D.M."/>
            <person name="Silverstein K.A.T."/>
            <person name="Koren S."/>
            <person name="Bechman K.B."/>
            <person name="Herman A."/>
            <person name="Abrahante J.E."/>
            <person name="Garbe J."/>
        </authorList>
    </citation>
    <scope>NUCLEOTIDE SEQUENCE</scope>
    <source>
        <strain evidence="8">Duluth1</strain>
        <tissue evidence="8">Whole animal</tissue>
    </source>
</reference>
<sequence>MGCTSSMIANTTCKMMLKIDPNSNRQSALTRSWNTNTVHKEISQEESVIVRRTWPYLCKDLQGNGLQVFLRIFEIAPETQQLFHVENVRHIDLIKNVSIKGHASRFMNAIGAAVDNLDDLDSKLAKLLITLGEQHTHYKGFKVEYFETFYEAMMWQWERCLGSMFTFDVADTWSHVFVYIMLKLQKGYHSVNTEKETNGTMSTIVRKRSRP</sequence>
<dbReference type="Proteomes" id="UP000828390">
    <property type="component" value="Unassembled WGS sequence"/>
</dbReference>
<feature type="domain" description="Globin" evidence="7">
    <location>
        <begin position="41"/>
        <end position="189"/>
    </location>
</feature>
<keyword evidence="4" id="KW-0479">Metal-binding</keyword>
<dbReference type="GO" id="GO:0046872">
    <property type="term" value="F:metal ion binding"/>
    <property type="evidence" value="ECO:0007669"/>
    <property type="project" value="UniProtKB-KW"/>
</dbReference>
<dbReference type="InterPro" id="IPR044399">
    <property type="entry name" value="Mb-like_M"/>
</dbReference>
<evidence type="ECO:0000256" key="5">
    <source>
        <dbReference type="ARBA" id="ARBA00023004"/>
    </source>
</evidence>
<dbReference type="GO" id="GO:0020037">
    <property type="term" value="F:heme binding"/>
    <property type="evidence" value="ECO:0007669"/>
    <property type="project" value="InterPro"/>
</dbReference>
<evidence type="ECO:0000256" key="4">
    <source>
        <dbReference type="ARBA" id="ARBA00022723"/>
    </source>
</evidence>
<keyword evidence="3 6" id="KW-0561">Oxygen transport</keyword>
<dbReference type="PROSITE" id="PS01033">
    <property type="entry name" value="GLOBIN"/>
    <property type="match status" value="1"/>
</dbReference>
<proteinExistence type="inferred from homology"/>
<organism evidence="8 9">
    <name type="scientific">Dreissena polymorpha</name>
    <name type="common">Zebra mussel</name>
    <name type="synonym">Mytilus polymorpha</name>
    <dbReference type="NCBI Taxonomy" id="45954"/>
    <lineage>
        <taxon>Eukaryota</taxon>
        <taxon>Metazoa</taxon>
        <taxon>Spiralia</taxon>
        <taxon>Lophotrochozoa</taxon>
        <taxon>Mollusca</taxon>
        <taxon>Bivalvia</taxon>
        <taxon>Autobranchia</taxon>
        <taxon>Heteroconchia</taxon>
        <taxon>Euheterodonta</taxon>
        <taxon>Imparidentia</taxon>
        <taxon>Neoheterodontei</taxon>
        <taxon>Myida</taxon>
        <taxon>Dreissenoidea</taxon>
        <taxon>Dreissenidae</taxon>
        <taxon>Dreissena</taxon>
    </lineage>
</organism>
<evidence type="ECO:0000256" key="1">
    <source>
        <dbReference type="ARBA" id="ARBA00022448"/>
    </source>
</evidence>
<dbReference type="PANTHER" id="PTHR46458:SF1">
    <property type="entry name" value="GEO09476P1"/>
    <property type="match status" value="1"/>
</dbReference>
<dbReference type="GO" id="GO:0019825">
    <property type="term" value="F:oxygen binding"/>
    <property type="evidence" value="ECO:0007669"/>
    <property type="project" value="InterPro"/>
</dbReference>